<evidence type="ECO:0000256" key="3">
    <source>
        <dbReference type="ARBA" id="ARBA00022679"/>
    </source>
</evidence>
<dbReference type="GO" id="GO:0031490">
    <property type="term" value="F:chromatin DNA binding"/>
    <property type="evidence" value="ECO:0007669"/>
    <property type="project" value="TreeGrafter"/>
</dbReference>
<protein>
    <recommendedName>
        <fullName evidence="2">histone acetyltransferase</fullName>
        <ecNumber evidence="2">2.3.1.48</ecNumber>
    </recommendedName>
</protein>
<dbReference type="SUPFAM" id="SSF47040">
    <property type="entry name" value="Kix domain of CBP (creb binding protein)"/>
    <property type="match status" value="2"/>
</dbReference>
<dbReference type="PANTHER" id="PTHR13808">
    <property type="entry name" value="CBP/P300-RELATED"/>
    <property type="match status" value="1"/>
</dbReference>
<keyword evidence="9" id="KW-0804">Transcription</keyword>
<dbReference type="GO" id="GO:0008270">
    <property type="term" value="F:zinc ion binding"/>
    <property type="evidence" value="ECO:0007669"/>
    <property type="project" value="UniProtKB-KW"/>
</dbReference>
<evidence type="ECO:0000256" key="4">
    <source>
        <dbReference type="ARBA" id="ARBA00022723"/>
    </source>
</evidence>
<dbReference type="GO" id="GO:0005634">
    <property type="term" value="C:nucleus"/>
    <property type="evidence" value="ECO:0007669"/>
    <property type="project" value="UniProtKB-SubCell"/>
</dbReference>
<dbReference type="WBParaSite" id="nRc.2.0.1.t25924-RA">
    <property type="protein sequence ID" value="nRc.2.0.1.t25924-RA"/>
    <property type="gene ID" value="nRc.2.0.1.g25924"/>
</dbReference>
<evidence type="ECO:0000256" key="1">
    <source>
        <dbReference type="ARBA" id="ARBA00004123"/>
    </source>
</evidence>
<feature type="region of interest" description="Disordered" evidence="13">
    <location>
        <begin position="734"/>
        <end position="816"/>
    </location>
</feature>
<dbReference type="SMART" id="SM00551">
    <property type="entry name" value="ZnF_TAZ"/>
    <property type="match status" value="1"/>
</dbReference>
<feature type="region of interest" description="Disordered" evidence="13">
    <location>
        <begin position="690"/>
        <end position="715"/>
    </location>
</feature>
<dbReference type="Pfam" id="PF02172">
    <property type="entry name" value="KIX"/>
    <property type="match status" value="2"/>
</dbReference>
<evidence type="ECO:0000259" key="15">
    <source>
        <dbReference type="PROSITE" id="PS50952"/>
    </source>
</evidence>
<dbReference type="GO" id="GO:0000123">
    <property type="term" value="C:histone acetyltransferase complex"/>
    <property type="evidence" value="ECO:0007669"/>
    <property type="project" value="TreeGrafter"/>
</dbReference>
<feature type="compositionally biased region" description="Polar residues" evidence="13">
    <location>
        <begin position="734"/>
        <end position="777"/>
    </location>
</feature>
<dbReference type="GO" id="GO:0004402">
    <property type="term" value="F:histone acetyltransferase activity"/>
    <property type="evidence" value="ECO:0007669"/>
    <property type="project" value="InterPro"/>
</dbReference>
<feature type="domain" description="KIX" evidence="15">
    <location>
        <begin position="556"/>
        <end position="635"/>
    </location>
</feature>
<keyword evidence="10" id="KW-0539">Nucleus</keyword>
<name>A0A915JIF1_ROMCU</name>
<dbReference type="GO" id="GO:0003713">
    <property type="term" value="F:transcription coactivator activity"/>
    <property type="evidence" value="ECO:0007669"/>
    <property type="project" value="TreeGrafter"/>
</dbReference>
<dbReference type="AlphaFoldDB" id="A0A915JIF1"/>
<keyword evidence="4 12" id="KW-0479">Metal-binding</keyword>
<evidence type="ECO:0000256" key="7">
    <source>
        <dbReference type="ARBA" id="ARBA00022853"/>
    </source>
</evidence>
<sequence>MMPGGPRPSMMGVSASQMHCGPPSMQQGVGGGPPMVAPPMRMSRAAGQGQIVHMSPYGSAGPAIGQSMNGPSMMVPRMGPMNSRFPSDQQSPHFAAQQQAAPMRMAGSMDGMGQPVMGNFHSNMPMPGQPRPMLPSYQGVNSGMNVPNNSFTNGPMLGGPNGGQPSPMMASPNSNAMMPGAGPIMNQAPPQSAAPNGPTGQMMGGGPPPMPVSSSGGAAGGVGNAQDPEKRKLIQQQLVLLLHAHKCQIREQNKQAGGGVQRECNLPHCTTMKTVLTHMQSCEEGRSCTGKANEACVPHCASSRQIIAHWKSCTRPDCPVCLPLKQMTEKRPNSASDGCLNTALPNDMLGAPSTSNFPITGRISGGPTSNQGPGMMLNGTRGCSTRKFISGKIKIRYSVATTSNIHRYQDLNEMNLSSIENSSTSGRDLISGCLDKKLQRPVAIGDYYHTDDCSICLCSPREHLCKQTPMCRVPKSTFLARQKNNARCVGICIQGRRDPTALTEPRGWFGNCDCSGGDDTRQMLGLGESGYPLSSSADLMMGHAQVANLPPPENINVTKEWHKQVTQDLRNHLVSKLVKAIFPSPDPAAMQDHRMKELINYARKVEKEMFEQANDRLVDNTNLPMKYSIFPNLITLSIPLLTNVSFLDSAEFKNFEEINFDFIIDREEYYHLLAEKIYKIQKELQEKKTKRLEQAKGGSLPNSNQANLPSSGNSTGLNAATLNGTWAYNSPNAFKSIDTTVPPNRTITVDTNSRVPSNLSGLASGSQSLNKLDSPPNNIRFDDGPSSSKSAAIPKLEVKSEQDESIENDSSMSSKPSMIVTAAPTSSGLFDLFPSFLQYITRLCNGSKELTA</sequence>
<dbReference type="InterPro" id="IPR000197">
    <property type="entry name" value="Znf_TAZ"/>
</dbReference>
<dbReference type="PROSITE" id="PS50952">
    <property type="entry name" value="KIX"/>
    <property type="match status" value="1"/>
</dbReference>
<evidence type="ECO:0000259" key="14">
    <source>
        <dbReference type="PROSITE" id="PS50134"/>
    </source>
</evidence>
<dbReference type="InterPro" id="IPR013178">
    <property type="entry name" value="Histone_AcTrfase_Rtt109/CBP"/>
</dbReference>
<dbReference type="GO" id="GO:0005667">
    <property type="term" value="C:transcription regulator complex"/>
    <property type="evidence" value="ECO:0007669"/>
    <property type="project" value="TreeGrafter"/>
</dbReference>
<dbReference type="InterPro" id="IPR035898">
    <property type="entry name" value="TAZ_dom_sf"/>
</dbReference>
<dbReference type="SUPFAM" id="SSF57933">
    <property type="entry name" value="TAZ domain"/>
    <property type="match status" value="1"/>
</dbReference>
<organism evidence="16 17">
    <name type="scientific">Romanomermis culicivorax</name>
    <name type="common">Nematode worm</name>
    <dbReference type="NCBI Taxonomy" id="13658"/>
    <lineage>
        <taxon>Eukaryota</taxon>
        <taxon>Metazoa</taxon>
        <taxon>Ecdysozoa</taxon>
        <taxon>Nematoda</taxon>
        <taxon>Enoplea</taxon>
        <taxon>Dorylaimia</taxon>
        <taxon>Mermithida</taxon>
        <taxon>Mermithoidea</taxon>
        <taxon>Mermithidae</taxon>
        <taxon>Romanomermis</taxon>
    </lineage>
</organism>
<evidence type="ECO:0000313" key="17">
    <source>
        <dbReference type="WBParaSite" id="nRc.2.0.1.t25924-RA"/>
    </source>
</evidence>
<dbReference type="Proteomes" id="UP000887565">
    <property type="component" value="Unplaced"/>
</dbReference>
<accession>A0A915JIF1</accession>
<evidence type="ECO:0000256" key="13">
    <source>
        <dbReference type="SAM" id="MobiDB-lite"/>
    </source>
</evidence>
<dbReference type="InterPro" id="IPR003101">
    <property type="entry name" value="KIX_dom"/>
</dbReference>
<dbReference type="Gene3D" id="1.10.246.20">
    <property type="entry name" value="Coactivator CBP, KIX domain"/>
    <property type="match status" value="2"/>
</dbReference>
<reference evidence="17" key="1">
    <citation type="submission" date="2022-11" db="UniProtKB">
        <authorList>
            <consortium name="WormBaseParasite"/>
        </authorList>
    </citation>
    <scope>IDENTIFICATION</scope>
</reference>
<dbReference type="Pfam" id="PF02135">
    <property type="entry name" value="zf-TAZ"/>
    <property type="match status" value="1"/>
</dbReference>
<dbReference type="EC" id="2.3.1.48" evidence="2"/>
<keyword evidence="8" id="KW-0805">Transcription regulation</keyword>
<evidence type="ECO:0000256" key="9">
    <source>
        <dbReference type="ARBA" id="ARBA00023163"/>
    </source>
</evidence>
<comment type="catalytic activity">
    <reaction evidence="11">
        <text>L-lysyl-[protein] + acetyl-CoA = N(6)-acetyl-L-lysyl-[protein] + CoA + H(+)</text>
        <dbReference type="Rhea" id="RHEA:45948"/>
        <dbReference type="Rhea" id="RHEA-COMP:9752"/>
        <dbReference type="Rhea" id="RHEA-COMP:10731"/>
        <dbReference type="ChEBI" id="CHEBI:15378"/>
        <dbReference type="ChEBI" id="CHEBI:29969"/>
        <dbReference type="ChEBI" id="CHEBI:57287"/>
        <dbReference type="ChEBI" id="CHEBI:57288"/>
        <dbReference type="ChEBI" id="CHEBI:61930"/>
        <dbReference type="EC" id="2.3.1.48"/>
    </reaction>
</comment>
<proteinExistence type="predicted"/>
<evidence type="ECO:0000256" key="11">
    <source>
        <dbReference type="ARBA" id="ARBA00048017"/>
    </source>
</evidence>
<evidence type="ECO:0000256" key="8">
    <source>
        <dbReference type="ARBA" id="ARBA00023015"/>
    </source>
</evidence>
<dbReference type="InterPro" id="IPR036529">
    <property type="entry name" value="KIX_dom_sf"/>
</dbReference>
<keyword evidence="5 12" id="KW-0863">Zinc-finger</keyword>
<evidence type="ECO:0000256" key="2">
    <source>
        <dbReference type="ARBA" id="ARBA00013184"/>
    </source>
</evidence>
<feature type="compositionally biased region" description="Polar residues" evidence="13">
    <location>
        <begin position="700"/>
        <end position="715"/>
    </location>
</feature>
<comment type="subcellular location">
    <subcellularLocation>
        <location evidence="1">Nucleus</location>
    </subcellularLocation>
</comment>
<feature type="domain" description="TAZ-type" evidence="14">
    <location>
        <begin position="227"/>
        <end position="324"/>
    </location>
</feature>
<evidence type="ECO:0000256" key="10">
    <source>
        <dbReference type="ARBA" id="ARBA00023242"/>
    </source>
</evidence>
<dbReference type="GO" id="GO:0045944">
    <property type="term" value="P:positive regulation of transcription by RNA polymerase II"/>
    <property type="evidence" value="ECO:0007669"/>
    <property type="project" value="TreeGrafter"/>
</dbReference>
<dbReference type="Gene3D" id="1.20.1020.10">
    <property type="entry name" value="TAZ domain"/>
    <property type="match status" value="1"/>
</dbReference>
<keyword evidence="7" id="KW-0156">Chromatin regulator</keyword>
<evidence type="ECO:0000256" key="5">
    <source>
        <dbReference type="ARBA" id="ARBA00022771"/>
    </source>
</evidence>
<keyword evidence="3" id="KW-0808">Transferase</keyword>
<dbReference type="PANTHER" id="PTHR13808:SF1">
    <property type="entry name" value="HISTONE ACETYLTRANSFERASE"/>
    <property type="match status" value="1"/>
</dbReference>
<keyword evidence="6 12" id="KW-0862">Zinc</keyword>
<feature type="zinc finger region" description="TAZ-type" evidence="12">
    <location>
        <begin position="227"/>
        <end position="324"/>
    </location>
</feature>
<evidence type="ECO:0000256" key="6">
    <source>
        <dbReference type="ARBA" id="ARBA00022833"/>
    </source>
</evidence>
<evidence type="ECO:0000313" key="16">
    <source>
        <dbReference type="Proteomes" id="UP000887565"/>
    </source>
</evidence>
<keyword evidence="16" id="KW-1185">Reference proteome</keyword>
<evidence type="ECO:0000256" key="12">
    <source>
        <dbReference type="PROSITE-ProRule" id="PRU00203"/>
    </source>
</evidence>
<feature type="region of interest" description="Disordered" evidence="13">
    <location>
        <begin position="186"/>
        <end position="226"/>
    </location>
</feature>
<dbReference type="PROSITE" id="PS50134">
    <property type="entry name" value="ZF_TAZ"/>
    <property type="match status" value="1"/>
</dbReference>